<dbReference type="RefSeq" id="WP_094244543.1">
    <property type="nucleotide sequence ID" value="NZ_CP017703.1"/>
</dbReference>
<evidence type="ECO:0000313" key="4">
    <source>
        <dbReference type="Proteomes" id="UP000214606"/>
    </source>
</evidence>
<dbReference type="Pfam" id="PF00583">
    <property type="entry name" value="Acetyltransf_1"/>
    <property type="match status" value="1"/>
</dbReference>
<reference evidence="3 4" key="1">
    <citation type="submission" date="2016-10" db="EMBL/GenBank/DDBJ databases">
        <title>The whole genome sequencing and assembly of Aeribacillus pallidus KCTC3564 strain.</title>
        <authorList>
            <person name="Lee Y.-J."/>
            <person name="Park M.-K."/>
            <person name="Yi H."/>
            <person name="Bahn Y.-S."/>
            <person name="Kim J.F."/>
            <person name="Lee D.-W."/>
        </authorList>
    </citation>
    <scope>NUCLEOTIDE SEQUENCE [LARGE SCALE GENOMIC DNA]</scope>
    <source>
        <strain evidence="3 4">KCTC3564</strain>
    </source>
</reference>
<keyword evidence="2" id="KW-0012">Acyltransferase</keyword>
<dbReference type="SUPFAM" id="SSF55729">
    <property type="entry name" value="Acyl-CoA N-acyltransferases (Nat)"/>
    <property type="match status" value="1"/>
</dbReference>
<gene>
    <name evidence="3" type="ORF">AP3564_02235</name>
</gene>
<accession>A0A223E237</accession>
<dbReference type="Gene3D" id="3.40.630.30">
    <property type="match status" value="1"/>
</dbReference>
<dbReference type="InterPro" id="IPR050680">
    <property type="entry name" value="YpeA/RimI_acetyltransf"/>
</dbReference>
<dbReference type="PROSITE" id="PS51186">
    <property type="entry name" value="GNAT"/>
    <property type="match status" value="1"/>
</dbReference>
<keyword evidence="1 3" id="KW-0808">Transferase</keyword>
<protein>
    <submittedName>
        <fullName evidence="3">GNAT family N-acetyltransferase</fullName>
    </submittedName>
</protein>
<dbReference type="EMBL" id="CP017703">
    <property type="protein sequence ID" value="ASS89240.1"/>
    <property type="molecule type" value="Genomic_DNA"/>
</dbReference>
<dbReference type="PANTHER" id="PTHR43420">
    <property type="entry name" value="ACETYLTRANSFERASE"/>
    <property type="match status" value="1"/>
</dbReference>
<dbReference type="GeneID" id="301127351"/>
<dbReference type="GO" id="GO:0016747">
    <property type="term" value="F:acyltransferase activity, transferring groups other than amino-acyl groups"/>
    <property type="evidence" value="ECO:0007669"/>
    <property type="project" value="InterPro"/>
</dbReference>
<dbReference type="PANTHER" id="PTHR43420:SF12">
    <property type="entry name" value="N-ACETYLTRANSFERASE DOMAIN-CONTAINING PROTEIN"/>
    <property type="match status" value="1"/>
</dbReference>
<dbReference type="InterPro" id="IPR000182">
    <property type="entry name" value="GNAT_dom"/>
</dbReference>
<evidence type="ECO:0000256" key="1">
    <source>
        <dbReference type="ARBA" id="ARBA00022679"/>
    </source>
</evidence>
<sequence length="165" mass="18817">MDHNLKIVARKATINDVDMLIDLRKLLLNEGAGHYVSKSPEEQMAWQKSYRKWLIHNIPANEKMVIAVAHYDGETEISACAIGIIDERAPMKGCLNGLVGWVQSVVVHPERRRRGFAECLMNYILDWFQANNVEKVILQTTPIAKNLYKKLGFIDSGEELLIKEI</sequence>
<dbReference type="KEGG" id="apak:AP3564_02235"/>
<evidence type="ECO:0000256" key="2">
    <source>
        <dbReference type="ARBA" id="ARBA00023315"/>
    </source>
</evidence>
<evidence type="ECO:0000313" key="3">
    <source>
        <dbReference type="EMBL" id="ASS89240.1"/>
    </source>
</evidence>
<proteinExistence type="predicted"/>
<dbReference type="CDD" id="cd04301">
    <property type="entry name" value="NAT_SF"/>
    <property type="match status" value="1"/>
</dbReference>
<dbReference type="InterPro" id="IPR016181">
    <property type="entry name" value="Acyl_CoA_acyltransferase"/>
</dbReference>
<organism evidence="3 4">
    <name type="scientific">Aeribacillus pallidus</name>
    <dbReference type="NCBI Taxonomy" id="33936"/>
    <lineage>
        <taxon>Bacteria</taxon>
        <taxon>Bacillati</taxon>
        <taxon>Bacillota</taxon>
        <taxon>Bacilli</taxon>
        <taxon>Bacillales</taxon>
        <taxon>Bacillaceae</taxon>
        <taxon>Aeribacillus</taxon>
    </lineage>
</organism>
<name>A0A223E237_9BACI</name>
<dbReference type="Proteomes" id="UP000214606">
    <property type="component" value="Chromosome"/>
</dbReference>
<dbReference type="AlphaFoldDB" id="A0A223E237"/>